<evidence type="ECO:0000256" key="9">
    <source>
        <dbReference type="SAM" id="MobiDB-lite"/>
    </source>
</evidence>
<comment type="subcellular location">
    <subcellularLocation>
        <location evidence="2">Cell membrane</location>
        <topology evidence="2">Lipid-anchor</topology>
        <topology evidence="2">GPI-anchor</topology>
    </subcellularLocation>
</comment>
<dbReference type="GO" id="GO:0005886">
    <property type="term" value="C:plasma membrane"/>
    <property type="evidence" value="ECO:0007669"/>
    <property type="project" value="UniProtKB-SubCell"/>
</dbReference>
<keyword evidence="3" id="KW-1003">Cell membrane</keyword>
<keyword evidence="8" id="KW-0449">Lipoprotein</keyword>
<sequence length="308" mass="33247">MCALPSVGKALCITLLCVCTKDGAQNTDDICGDSRTPQFTWDTSTNAPAKYSALDAIYKRHTPRKVHPELIIQKLGQLFGMLKTATHARDDMIHLGAHTGSQHCDKQASSACADFTKAYPLRSSDSPTAIDWEQHLLSAVEKLKKAEQAWQAKRRTEETIKALRGQVELVFNRTATAKIYATKSPNPVASPPICDSHKSNTTCTKNNCKWEGTSETEGTCKPKAGAENTAAGGKAGGTTTDKCGEAKTPEDCVKVTGTKPECKKAFCGWITYIDGKGKIEPACRSSSFLVNKKLALNIAAAFMILVAF</sequence>
<dbReference type="VEuPathDB" id="TriTrypDB:Tb1125.Tb09.v4.0030"/>
<dbReference type="InterPro" id="IPR025932">
    <property type="entry name" value="Trypano_VSG_B_N_dom"/>
</dbReference>
<dbReference type="VEuPathDB" id="TriTrypDB:Tb09.v4.0030"/>
<dbReference type="GO" id="GO:0098552">
    <property type="term" value="C:side of membrane"/>
    <property type="evidence" value="ECO:0007669"/>
    <property type="project" value="UniProtKB-KW"/>
</dbReference>
<reference evidence="13" key="1">
    <citation type="submission" date="2016-08" db="EMBL/GenBank/DDBJ databases">
        <title>VSG repertoire of Trypanosoma brucei EATRO 1125.</title>
        <authorList>
            <person name="Cross G.A."/>
        </authorList>
    </citation>
    <scope>NUCLEOTIDE SEQUENCE</scope>
    <source>
        <strain evidence="13">EATRO 1125</strain>
    </source>
</reference>
<dbReference type="EMBL" id="KX699955">
    <property type="protein sequence ID" value="APD73911.1"/>
    <property type="molecule type" value="Genomic_DNA"/>
</dbReference>
<evidence type="ECO:0000256" key="1">
    <source>
        <dbReference type="ARBA" id="ARBA00002523"/>
    </source>
</evidence>
<evidence type="ECO:0000259" key="11">
    <source>
        <dbReference type="Pfam" id="PF10659"/>
    </source>
</evidence>
<accession>A0A1J0R7P9</accession>
<feature type="domain" description="Trypanosome variant surface glycoprotein C-terminal" evidence="11">
    <location>
        <begin position="194"/>
        <end position="305"/>
    </location>
</feature>
<evidence type="ECO:0000259" key="12">
    <source>
        <dbReference type="Pfam" id="PF13206"/>
    </source>
</evidence>
<keyword evidence="4" id="KW-0336">GPI-anchor</keyword>
<feature type="compositionally biased region" description="Low complexity" evidence="9">
    <location>
        <begin position="225"/>
        <end position="238"/>
    </location>
</feature>
<protein>
    <submittedName>
        <fullName evidence="13">Variant surface glycoprotein 1125.1792</fullName>
    </submittedName>
</protein>
<dbReference type="VEuPathDB" id="TriTrypDB:Tb427_000071700"/>
<dbReference type="AlphaFoldDB" id="A0A1J0R7P9"/>
<feature type="chain" id="PRO_5009615420" evidence="10">
    <location>
        <begin position="24"/>
        <end position="308"/>
    </location>
</feature>
<feature type="domain" description="Trypanosome variant surface glycoprotein B-type N-terminal" evidence="12">
    <location>
        <begin position="7"/>
        <end position="161"/>
    </location>
</feature>
<organism evidence="13">
    <name type="scientific">Trypanosoma brucei</name>
    <dbReference type="NCBI Taxonomy" id="5691"/>
    <lineage>
        <taxon>Eukaryota</taxon>
        <taxon>Discoba</taxon>
        <taxon>Euglenozoa</taxon>
        <taxon>Kinetoplastea</taxon>
        <taxon>Metakinetoplastina</taxon>
        <taxon>Trypanosomatida</taxon>
        <taxon>Trypanosomatidae</taxon>
        <taxon>Trypanosoma</taxon>
    </lineage>
</organism>
<evidence type="ECO:0000256" key="4">
    <source>
        <dbReference type="ARBA" id="ARBA00022622"/>
    </source>
</evidence>
<evidence type="ECO:0000256" key="10">
    <source>
        <dbReference type="SAM" id="SignalP"/>
    </source>
</evidence>
<dbReference type="Pfam" id="PF10659">
    <property type="entry name" value="Trypan_glycop_C"/>
    <property type="match status" value="1"/>
</dbReference>
<proteinExistence type="predicted"/>
<keyword evidence="6" id="KW-0472">Membrane</keyword>
<evidence type="ECO:0000256" key="3">
    <source>
        <dbReference type="ARBA" id="ARBA00022475"/>
    </source>
</evidence>
<evidence type="ECO:0000256" key="6">
    <source>
        <dbReference type="ARBA" id="ARBA00023136"/>
    </source>
</evidence>
<dbReference type="Pfam" id="PF13206">
    <property type="entry name" value="VSG_B"/>
    <property type="match status" value="1"/>
</dbReference>
<name>A0A1J0R7P9_9TRYP</name>
<evidence type="ECO:0000256" key="5">
    <source>
        <dbReference type="ARBA" id="ARBA00022729"/>
    </source>
</evidence>
<evidence type="ECO:0000256" key="8">
    <source>
        <dbReference type="ARBA" id="ARBA00023288"/>
    </source>
</evidence>
<keyword evidence="5 10" id="KW-0732">Signal</keyword>
<evidence type="ECO:0000256" key="2">
    <source>
        <dbReference type="ARBA" id="ARBA00004609"/>
    </source>
</evidence>
<dbReference type="InterPro" id="IPR019609">
    <property type="entry name" value="Variant_surf_glycoprt_trypan_C"/>
</dbReference>
<feature type="region of interest" description="Disordered" evidence="9">
    <location>
        <begin position="216"/>
        <end position="238"/>
    </location>
</feature>
<evidence type="ECO:0000313" key="13">
    <source>
        <dbReference type="EMBL" id="APD73911.1"/>
    </source>
</evidence>
<evidence type="ECO:0000256" key="7">
    <source>
        <dbReference type="ARBA" id="ARBA00023180"/>
    </source>
</evidence>
<keyword evidence="7" id="KW-0325">Glycoprotein</keyword>
<comment type="function">
    <text evidence="1">VSG forms a coat on the surface of the parasite. The trypanosome evades the immune response of the host by expressing a series of antigenically distinct VSGs from an estimated 1000 VSG genes.</text>
</comment>
<feature type="signal peptide" evidence="10">
    <location>
        <begin position="1"/>
        <end position="23"/>
    </location>
</feature>